<feature type="region of interest" description="Disordered" evidence="3">
    <location>
        <begin position="27"/>
        <end position="58"/>
    </location>
</feature>
<dbReference type="InterPro" id="IPR051181">
    <property type="entry name" value="CAF1_poly(A)_ribonucleases"/>
</dbReference>
<comment type="similarity">
    <text evidence="1">Belongs to the CAF1 family.</text>
</comment>
<dbReference type="Proteomes" id="UP000574191">
    <property type="component" value="Unassembled WGS sequence"/>
</dbReference>
<accession>A0A7L2QI73</accession>
<feature type="zinc finger region" description="C3H1-type" evidence="2">
    <location>
        <begin position="263"/>
        <end position="291"/>
    </location>
</feature>
<feature type="region of interest" description="Disordered" evidence="3">
    <location>
        <begin position="328"/>
        <end position="405"/>
    </location>
</feature>
<dbReference type="PANTHER" id="PTHR15092">
    <property type="entry name" value="POLY A -SPECIFIC RIBONUCLEASE/TARGET OF EGR1, MEMBER 1"/>
    <property type="match status" value="1"/>
</dbReference>
<dbReference type="InterPro" id="IPR012337">
    <property type="entry name" value="RNaseH-like_sf"/>
</dbReference>
<proteinExistence type="inferred from homology"/>
<dbReference type="GO" id="GO:0034472">
    <property type="term" value="P:snRNA 3'-end processing"/>
    <property type="evidence" value="ECO:0007669"/>
    <property type="project" value="TreeGrafter"/>
</dbReference>
<dbReference type="GO" id="GO:0017069">
    <property type="term" value="F:snRNA binding"/>
    <property type="evidence" value="ECO:0007669"/>
    <property type="project" value="TreeGrafter"/>
</dbReference>
<evidence type="ECO:0000313" key="6">
    <source>
        <dbReference type="Proteomes" id="UP000574191"/>
    </source>
</evidence>
<evidence type="ECO:0000256" key="1">
    <source>
        <dbReference type="ARBA" id="ARBA00008372"/>
    </source>
</evidence>
<gene>
    <name evidence="5" type="primary">Toe1</name>
    <name evidence="5" type="ORF">HYPCIN_R04988</name>
</gene>
<dbReference type="OrthoDB" id="414075at2759"/>
<feature type="non-terminal residue" evidence="5">
    <location>
        <position position="1"/>
    </location>
</feature>
<dbReference type="SUPFAM" id="SSF53098">
    <property type="entry name" value="Ribonuclease H-like"/>
    <property type="match status" value="1"/>
</dbReference>
<dbReference type="PROSITE" id="PS50103">
    <property type="entry name" value="ZF_C3H1"/>
    <property type="match status" value="1"/>
</dbReference>
<keyword evidence="2" id="KW-0479">Metal-binding</keyword>
<feature type="domain" description="C3H1-type" evidence="4">
    <location>
        <begin position="263"/>
        <end position="291"/>
    </location>
</feature>
<dbReference type="PANTHER" id="PTHR15092:SF37">
    <property type="entry name" value="TARGET OF EGR1 PROTEIN 1"/>
    <property type="match status" value="1"/>
</dbReference>
<feature type="compositionally biased region" description="Polar residues" evidence="3">
    <location>
        <begin position="328"/>
        <end position="338"/>
    </location>
</feature>
<dbReference type="GO" id="GO:0015030">
    <property type="term" value="C:Cajal body"/>
    <property type="evidence" value="ECO:0007669"/>
    <property type="project" value="TreeGrafter"/>
</dbReference>
<sequence length="478" mass="53448">DNLAELWPSMVLALRSATFVAVDTVSRDGGGGGEGRGRSRGATDGVCLPAGAERPRRQKVAAEPVSLGSLHALPVQSENTYLCQIYNLTLLCTEDYVVEPQSVQFLVQHGFDFNKQYSQGIPYHKGNDKGNESQSLSIRTLFLELIRAKKPLILHNGLIDLVFLYQCFYAHLPESLGTFTADLSEMFPAGIYDTKYASEFETRFVASYLEYAYKKCKRENCKLRDSSGQHLTVEFCNYPASMSRYIDYRYCSLEEHSHSAAGGNKVPVCEKFSAYGWCPKGVKCPESHNIDLIIDEDDKLWEKRKKRKHRWKHQKNMKMLVTAFQQESTGDNMEQAQNGEEGPPRKQSCYEPAAATELAEIAPNGEGRPLEEISMDVETEPVTQPRAAGREKETHGPPSQGGTHRAGFDAFMTGYIMAYVWMLKQGKNTDASAGPWLPDCHNKLYLSGKSVPLQIVKSLFSKSSKAHSEKIKLAWDSA</sequence>
<dbReference type="GO" id="GO:0000175">
    <property type="term" value="F:3'-5'-RNA exonuclease activity"/>
    <property type="evidence" value="ECO:0007669"/>
    <property type="project" value="TreeGrafter"/>
</dbReference>
<dbReference type="InterPro" id="IPR006941">
    <property type="entry name" value="RNase_CAF1"/>
</dbReference>
<keyword evidence="2" id="KW-0863">Zinc-finger</keyword>
<evidence type="ECO:0000313" key="5">
    <source>
        <dbReference type="EMBL" id="NXR95787.1"/>
    </source>
</evidence>
<feature type="non-terminal residue" evidence="5">
    <location>
        <position position="478"/>
    </location>
</feature>
<keyword evidence="2" id="KW-0862">Zinc</keyword>
<protein>
    <submittedName>
        <fullName evidence="5">TOE1 protein</fullName>
    </submittedName>
</protein>
<dbReference type="GO" id="GO:0008270">
    <property type="term" value="F:zinc ion binding"/>
    <property type="evidence" value="ECO:0007669"/>
    <property type="project" value="UniProtKB-KW"/>
</dbReference>
<keyword evidence="6" id="KW-1185">Reference proteome</keyword>
<dbReference type="Pfam" id="PF00642">
    <property type="entry name" value="zf-CCCH"/>
    <property type="match status" value="1"/>
</dbReference>
<evidence type="ECO:0000256" key="2">
    <source>
        <dbReference type="PROSITE-ProRule" id="PRU00723"/>
    </source>
</evidence>
<dbReference type="InterPro" id="IPR036397">
    <property type="entry name" value="RNaseH_sf"/>
</dbReference>
<comment type="caution">
    <text evidence="5">The sequence shown here is derived from an EMBL/GenBank/DDBJ whole genome shotgun (WGS) entry which is preliminary data.</text>
</comment>
<dbReference type="EMBL" id="VYZP01074210">
    <property type="protein sequence ID" value="NXR95787.1"/>
    <property type="molecule type" value="Genomic_DNA"/>
</dbReference>
<dbReference type="AlphaFoldDB" id="A0A7L2QI73"/>
<name>A0A7L2QI73_9PASS</name>
<dbReference type="Gene3D" id="3.30.420.10">
    <property type="entry name" value="Ribonuclease H-like superfamily/Ribonuclease H"/>
    <property type="match status" value="2"/>
</dbReference>
<evidence type="ECO:0000256" key="3">
    <source>
        <dbReference type="SAM" id="MobiDB-lite"/>
    </source>
</evidence>
<dbReference type="InterPro" id="IPR000571">
    <property type="entry name" value="Znf_CCCH"/>
</dbReference>
<reference evidence="5 6" key="1">
    <citation type="submission" date="2019-09" db="EMBL/GenBank/DDBJ databases">
        <title>Bird 10,000 Genomes (B10K) Project - Family phase.</title>
        <authorList>
            <person name="Zhang G."/>
        </authorList>
    </citation>
    <scope>NUCLEOTIDE SEQUENCE [LARGE SCALE GENOMIC DNA]</scope>
    <source>
        <strain evidence="5">B10K-DU-002-83</strain>
    </source>
</reference>
<evidence type="ECO:0000259" key="4">
    <source>
        <dbReference type="PROSITE" id="PS50103"/>
    </source>
</evidence>
<organism evidence="5 6">
    <name type="scientific">Hypocryptadius cinnamomeus</name>
    <dbReference type="NCBI Taxonomy" id="589841"/>
    <lineage>
        <taxon>Eukaryota</taxon>
        <taxon>Metazoa</taxon>
        <taxon>Chordata</taxon>
        <taxon>Craniata</taxon>
        <taxon>Vertebrata</taxon>
        <taxon>Euteleostomi</taxon>
        <taxon>Archelosauria</taxon>
        <taxon>Archosauria</taxon>
        <taxon>Dinosauria</taxon>
        <taxon>Saurischia</taxon>
        <taxon>Theropoda</taxon>
        <taxon>Coelurosauria</taxon>
        <taxon>Aves</taxon>
        <taxon>Neognathae</taxon>
        <taxon>Neoaves</taxon>
        <taxon>Telluraves</taxon>
        <taxon>Australaves</taxon>
        <taxon>Passeriformes</taxon>
        <taxon>Sylvioidea</taxon>
        <taxon>Zosteropidae</taxon>
        <taxon>Hypocryptadius</taxon>
    </lineage>
</organism>
<dbReference type="Pfam" id="PF04857">
    <property type="entry name" value="CAF1"/>
    <property type="match status" value="2"/>
</dbReference>